<keyword evidence="1" id="KW-1133">Transmembrane helix</keyword>
<evidence type="ECO:0000256" key="1">
    <source>
        <dbReference type="SAM" id="Phobius"/>
    </source>
</evidence>
<evidence type="ECO:0000313" key="3">
    <source>
        <dbReference type="Proteomes" id="UP000289734"/>
    </source>
</evidence>
<dbReference type="OrthoDB" id="7067097at2"/>
<evidence type="ECO:0000313" key="2">
    <source>
        <dbReference type="EMBL" id="RXR34790.1"/>
    </source>
</evidence>
<dbReference type="AlphaFoldDB" id="A0A4Q1KYH9"/>
<feature type="transmembrane region" description="Helical" evidence="1">
    <location>
        <begin position="7"/>
        <end position="26"/>
    </location>
</feature>
<protein>
    <recommendedName>
        <fullName evidence="4">DUF998 domain-containing protein</fullName>
    </recommendedName>
</protein>
<keyword evidence="1" id="KW-0472">Membrane</keyword>
<organism evidence="2 3">
    <name type="scientific">Flavobacterium piscinae</name>
    <dbReference type="NCBI Taxonomy" id="2506424"/>
    <lineage>
        <taxon>Bacteria</taxon>
        <taxon>Pseudomonadati</taxon>
        <taxon>Bacteroidota</taxon>
        <taxon>Flavobacteriia</taxon>
        <taxon>Flavobacteriales</taxon>
        <taxon>Flavobacteriaceae</taxon>
        <taxon>Flavobacterium</taxon>
    </lineage>
</organism>
<evidence type="ECO:0008006" key="4">
    <source>
        <dbReference type="Google" id="ProtNLM"/>
    </source>
</evidence>
<comment type="caution">
    <text evidence="2">The sequence shown here is derived from an EMBL/GenBank/DDBJ whole genome shotgun (WGS) entry which is preliminary data.</text>
</comment>
<name>A0A4Q1KYH9_9FLAO</name>
<feature type="transmembrane region" description="Helical" evidence="1">
    <location>
        <begin position="70"/>
        <end position="89"/>
    </location>
</feature>
<reference evidence="3" key="1">
    <citation type="submission" date="2019-01" db="EMBL/GenBank/DDBJ databases">
        <title>Cytophagaceae bacterium strain CAR-16.</title>
        <authorList>
            <person name="Chen W.-M."/>
        </authorList>
    </citation>
    <scope>NUCLEOTIDE SEQUENCE [LARGE SCALE GENOMIC DNA]</scope>
    <source>
        <strain evidence="3">ICH-30</strain>
    </source>
</reference>
<dbReference type="Proteomes" id="UP000289734">
    <property type="component" value="Unassembled WGS sequence"/>
</dbReference>
<feature type="transmembrane region" description="Helical" evidence="1">
    <location>
        <begin position="152"/>
        <end position="169"/>
    </location>
</feature>
<sequence>MKNNYKYIFTFFPTIGILIFILLYLFSSKLYPGGSQNDLNSIGFDWINNYWCNLMNENAMNGQVNPARPYAITAMIILCIALSHFFILFAQKIAQIKFWKFTIQTFGTITMVFAVFIFTSYHDLMTTLSSVFGVFVVVGIIWELYKSNLHAFKISGLFCILLLGINNYIYYTEHLIKHLPLIQKITFAIVLTWIMGLNYNIYINSNLYSTSK</sequence>
<gene>
    <name evidence="2" type="ORF">EQG68_02450</name>
</gene>
<feature type="transmembrane region" description="Helical" evidence="1">
    <location>
        <begin position="181"/>
        <end position="202"/>
    </location>
</feature>
<feature type="transmembrane region" description="Helical" evidence="1">
    <location>
        <begin position="127"/>
        <end position="145"/>
    </location>
</feature>
<accession>A0A4Q1KYH9</accession>
<keyword evidence="3" id="KW-1185">Reference proteome</keyword>
<dbReference type="RefSeq" id="WP_129463197.1">
    <property type="nucleotide sequence ID" value="NZ_SBKQ01000002.1"/>
</dbReference>
<keyword evidence="1" id="KW-0812">Transmembrane</keyword>
<feature type="transmembrane region" description="Helical" evidence="1">
    <location>
        <begin position="101"/>
        <end position="121"/>
    </location>
</feature>
<proteinExistence type="predicted"/>
<dbReference type="EMBL" id="SBKQ01000002">
    <property type="protein sequence ID" value="RXR34790.1"/>
    <property type="molecule type" value="Genomic_DNA"/>
</dbReference>